<evidence type="ECO:0000256" key="3">
    <source>
        <dbReference type="ARBA" id="ARBA00022962"/>
    </source>
</evidence>
<dbReference type="STRING" id="50429.A0A2B4RZ94"/>
<evidence type="ECO:0000313" key="7">
    <source>
        <dbReference type="Proteomes" id="UP000225706"/>
    </source>
</evidence>
<keyword evidence="7" id="KW-1185">Reference proteome</keyword>
<name>A0A2B4RZ94_STYPI</name>
<dbReference type="InterPro" id="IPR029055">
    <property type="entry name" value="Ntn_hydrolases_N"/>
</dbReference>
<evidence type="ECO:0000256" key="4">
    <source>
        <dbReference type="SAM" id="MobiDB-lite"/>
    </source>
</evidence>
<evidence type="ECO:0000259" key="5">
    <source>
        <dbReference type="PROSITE" id="PS51278"/>
    </source>
</evidence>
<keyword evidence="3" id="KW-0315">Glutamine amidotransferase</keyword>
<accession>A0A2B4RZ94</accession>
<dbReference type="InterPro" id="IPR001962">
    <property type="entry name" value="Asn_synthase"/>
</dbReference>
<reference evidence="7" key="1">
    <citation type="journal article" date="2017" name="bioRxiv">
        <title>Comparative analysis of the genomes of Stylophora pistillata and Acropora digitifera provides evidence for extensive differences between species of corals.</title>
        <authorList>
            <person name="Voolstra C.R."/>
            <person name="Li Y."/>
            <person name="Liew Y.J."/>
            <person name="Baumgarten S."/>
            <person name="Zoccola D."/>
            <person name="Flot J.-F."/>
            <person name="Tambutte S."/>
            <person name="Allemand D."/>
            <person name="Aranda M."/>
        </authorList>
    </citation>
    <scope>NUCLEOTIDE SEQUENCE [LARGE SCALE GENOMIC DNA]</scope>
</reference>
<dbReference type="CDD" id="cd01991">
    <property type="entry name" value="Asn_synthase_B_C"/>
    <property type="match status" value="1"/>
</dbReference>
<dbReference type="GO" id="GO:0004066">
    <property type="term" value="F:asparagine synthase (glutamine-hydrolyzing) activity"/>
    <property type="evidence" value="ECO:0007669"/>
    <property type="project" value="InterPro"/>
</dbReference>
<comment type="caution">
    <text evidence="6">The sequence shown here is derived from an EMBL/GenBank/DDBJ whole genome shotgun (WGS) entry which is preliminary data.</text>
</comment>
<dbReference type="InterPro" id="IPR051857">
    <property type="entry name" value="Asn_synthetase_domain"/>
</dbReference>
<evidence type="ECO:0000256" key="2">
    <source>
        <dbReference type="ARBA" id="ARBA00022888"/>
    </source>
</evidence>
<dbReference type="Pfam" id="PF13537">
    <property type="entry name" value="GATase_7"/>
    <property type="match status" value="1"/>
</dbReference>
<protein>
    <submittedName>
        <fullName evidence="6">Asparagine synthetase domain-containing protein 1</fullName>
    </submittedName>
</protein>
<dbReference type="CDD" id="cd03766">
    <property type="entry name" value="Gn_AT_II_novel"/>
    <property type="match status" value="1"/>
</dbReference>
<sequence>MCGICCCLFLDNHSSRNRYKVISDSILPHLQRRGPDHAGKTDCSITNDTGTICLRFAATVLHLRGTKTPQPLEDESGNVLLWNGEIFGGLEVKEDANDTLVLLDKLSNHPADIPPSQHILSTMAKIQGPWAFIYWQVSKQKLWFGRDYFGRRSLLWHLPSNPYDVLAITSVTERNSVAAGTDLCFEEIPADGLFCLDFVSSTTEEDEKQYFRINKYEWTNPGEELEREGLLNCPVSPFNKQMPTEQDLRIIEENRRKINSRLIIQDEVKKELEELSMKESKGTIKGENYVENVNEELTEAISRLDNVETKNKTEGITIEPGASNVKCDHEITVREKCVRDCTHGMNANVTSSNGTLSDSSIGGYRNNSSESPCKFDPSHYPVGFGYTENEEKLFSGKYSKDDTKTDINEEGTKLSSNLTITEECRHCNFLRTRSECDSCFKKTRDKFIAVLGNAVRKRVWNLPRNSRDRHLVASVSLSGRIAEARSLETTEMQDARVGILFSGGIDSMMLAALADRYVPVEEAIDLLNVAFEQKINSSQPQNKNAKKGKDTRKKATEVKCSRNFSVPDRITGISGLEELGLINPSRQWNFIEVDVTLEELQEMRSRHISHVVSPLNTVLDDSIGCALWFAARGVGRLRPSSGNSNLNQENEANFEDRTYSSQAKVLLVGMGADEQLGGYARHRTRFNVEGWPGLTDEMEMEVKRISKRNLGRDDRCISDHGREARFPFLDEDVVSFLNSLPVWFKTDPGLPRGTGEKQLLRQAARLLGLTSSSELPKRAIQFGSRIAKLESSGEKGSEACSRLES</sequence>
<dbReference type="Proteomes" id="UP000225706">
    <property type="component" value="Unassembled WGS sequence"/>
</dbReference>
<dbReference type="PANTHER" id="PTHR45937:SF1">
    <property type="entry name" value="ASPARAGINE SYNTHETASE DOMAIN-CONTAINING PROTEIN 1"/>
    <property type="match status" value="1"/>
</dbReference>
<dbReference type="PANTHER" id="PTHR45937">
    <property type="entry name" value="ASPARAGINE SYNTHETASE DOMAIN-CONTAINING PROTEIN 1"/>
    <property type="match status" value="1"/>
</dbReference>
<evidence type="ECO:0000256" key="1">
    <source>
        <dbReference type="ARBA" id="ARBA00022605"/>
    </source>
</evidence>
<dbReference type="Pfam" id="PF00733">
    <property type="entry name" value="Asn_synthase"/>
    <property type="match status" value="2"/>
</dbReference>
<feature type="region of interest" description="Disordered" evidence="4">
    <location>
        <begin position="537"/>
        <end position="556"/>
    </location>
</feature>
<dbReference type="PROSITE" id="PS51278">
    <property type="entry name" value="GATASE_TYPE_2"/>
    <property type="match status" value="1"/>
</dbReference>
<dbReference type="InterPro" id="IPR014729">
    <property type="entry name" value="Rossmann-like_a/b/a_fold"/>
</dbReference>
<organism evidence="6 7">
    <name type="scientific">Stylophora pistillata</name>
    <name type="common">Smooth cauliflower coral</name>
    <dbReference type="NCBI Taxonomy" id="50429"/>
    <lineage>
        <taxon>Eukaryota</taxon>
        <taxon>Metazoa</taxon>
        <taxon>Cnidaria</taxon>
        <taxon>Anthozoa</taxon>
        <taxon>Hexacorallia</taxon>
        <taxon>Scleractinia</taxon>
        <taxon>Astrocoeniina</taxon>
        <taxon>Pocilloporidae</taxon>
        <taxon>Stylophora</taxon>
    </lineage>
</organism>
<dbReference type="InterPro" id="IPR017932">
    <property type="entry name" value="GATase_2_dom"/>
</dbReference>
<dbReference type="SUPFAM" id="SSF56235">
    <property type="entry name" value="N-terminal nucleophile aminohydrolases (Ntn hydrolases)"/>
    <property type="match status" value="1"/>
</dbReference>
<feature type="domain" description="Glutamine amidotransferase type-2" evidence="5">
    <location>
        <begin position="2"/>
        <end position="216"/>
    </location>
</feature>
<keyword evidence="1" id="KW-0028">Amino-acid biosynthesis</keyword>
<dbReference type="Gene3D" id="3.60.20.10">
    <property type="entry name" value="Glutamine Phosphoribosylpyrophosphate, subunit 1, domain 1"/>
    <property type="match status" value="1"/>
</dbReference>
<dbReference type="EMBL" id="LSMT01000272">
    <property type="protein sequence ID" value="PFX21562.1"/>
    <property type="molecule type" value="Genomic_DNA"/>
</dbReference>
<dbReference type="Gene3D" id="3.40.50.620">
    <property type="entry name" value="HUPs"/>
    <property type="match status" value="1"/>
</dbReference>
<dbReference type="AlphaFoldDB" id="A0A2B4RZ94"/>
<dbReference type="GO" id="GO:0006529">
    <property type="term" value="P:asparagine biosynthetic process"/>
    <property type="evidence" value="ECO:0007669"/>
    <property type="project" value="UniProtKB-KW"/>
</dbReference>
<gene>
    <name evidence="6" type="primary">ASNSD1</name>
    <name evidence="6" type="ORF">AWC38_SpisGene13944</name>
</gene>
<keyword evidence="2" id="KW-0061">Asparagine biosynthesis</keyword>
<dbReference type="OrthoDB" id="10252281at2759"/>
<dbReference type="SUPFAM" id="SSF52402">
    <property type="entry name" value="Adenine nucleotide alpha hydrolases-like"/>
    <property type="match status" value="1"/>
</dbReference>
<proteinExistence type="predicted"/>
<evidence type="ECO:0000313" key="6">
    <source>
        <dbReference type="EMBL" id="PFX21562.1"/>
    </source>
</evidence>